<gene>
    <name evidence="2" type="primary">TPX2</name>
    <name evidence="2" type="ORF">MA16_Dca000239</name>
</gene>
<protein>
    <submittedName>
        <fullName evidence="2">Protein TPX2</fullName>
    </submittedName>
</protein>
<evidence type="ECO:0000313" key="3">
    <source>
        <dbReference type="Proteomes" id="UP000233837"/>
    </source>
</evidence>
<evidence type="ECO:0000313" key="2">
    <source>
        <dbReference type="EMBL" id="PKU78895.1"/>
    </source>
</evidence>
<feature type="domain" description="TPX2 central" evidence="1">
    <location>
        <begin position="6"/>
        <end position="53"/>
    </location>
</feature>
<reference evidence="2 3" key="2">
    <citation type="journal article" date="2017" name="Nature">
        <title>The Apostasia genome and the evolution of orchids.</title>
        <authorList>
            <person name="Zhang G.Q."/>
            <person name="Liu K.W."/>
            <person name="Li Z."/>
            <person name="Lohaus R."/>
            <person name="Hsiao Y.Y."/>
            <person name="Niu S.C."/>
            <person name="Wang J.Y."/>
            <person name="Lin Y.C."/>
            <person name="Xu Q."/>
            <person name="Chen L.J."/>
            <person name="Yoshida K."/>
            <person name="Fujiwara S."/>
            <person name="Wang Z.W."/>
            <person name="Zhang Y.Q."/>
            <person name="Mitsuda N."/>
            <person name="Wang M."/>
            <person name="Liu G.H."/>
            <person name="Pecoraro L."/>
            <person name="Huang H.X."/>
            <person name="Xiao X.J."/>
            <person name="Lin M."/>
            <person name="Wu X.Y."/>
            <person name="Wu W.L."/>
            <person name="Chen Y.Y."/>
            <person name="Chang S.B."/>
            <person name="Sakamoto S."/>
            <person name="Ohme-Takagi M."/>
            <person name="Yagi M."/>
            <person name="Zeng S.J."/>
            <person name="Shen C.Y."/>
            <person name="Yeh C.M."/>
            <person name="Luo Y.B."/>
            <person name="Tsai W.C."/>
            <person name="Van de Peer Y."/>
            <person name="Liu Z.J."/>
        </authorList>
    </citation>
    <scope>NUCLEOTIDE SEQUENCE [LARGE SCALE GENOMIC DNA]</scope>
    <source>
        <tissue evidence="2">The whole plant</tissue>
    </source>
</reference>
<evidence type="ECO:0000259" key="1">
    <source>
        <dbReference type="Pfam" id="PF12214"/>
    </source>
</evidence>
<dbReference type="AlphaFoldDB" id="A0A2I0WTA7"/>
<keyword evidence="3" id="KW-1185">Reference proteome</keyword>
<reference evidence="2 3" key="1">
    <citation type="journal article" date="2016" name="Sci. Rep.">
        <title>The Dendrobium catenatum Lindl. genome sequence provides insights into polysaccharide synthase, floral development and adaptive evolution.</title>
        <authorList>
            <person name="Zhang G.Q."/>
            <person name="Xu Q."/>
            <person name="Bian C."/>
            <person name="Tsai W.C."/>
            <person name="Yeh C.M."/>
            <person name="Liu K.W."/>
            <person name="Yoshida K."/>
            <person name="Zhang L.S."/>
            <person name="Chang S.B."/>
            <person name="Chen F."/>
            <person name="Shi Y."/>
            <person name="Su Y.Y."/>
            <person name="Zhang Y.Q."/>
            <person name="Chen L.J."/>
            <person name="Yin Y."/>
            <person name="Lin M."/>
            <person name="Huang H."/>
            <person name="Deng H."/>
            <person name="Wang Z.W."/>
            <person name="Zhu S.L."/>
            <person name="Zhao X."/>
            <person name="Deng C."/>
            <person name="Niu S.C."/>
            <person name="Huang J."/>
            <person name="Wang M."/>
            <person name="Liu G.H."/>
            <person name="Yang H.J."/>
            <person name="Xiao X.J."/>
            <person name="Hsiao Y.Y."/>
            <person name="Wu W.L."/>
            <person name="Chen Y.Y."/>
            <person name="Mitsuda N."/>
            <person name="Ohme-Takagi M."/>
            <person name="Luo Y.B."/>
            <person name="Van de Peer Y."/>
            <person name="Liu Z.J."/>
        </authorList>
    </citation>
    <scope>NUCLEOTIDE SEQUENCE [LARGE SCALE GENOMIC DNA]</scope>
    <source>
        <tissue evidence="2">The whole plant</tissue>
    </source>
</reference>
<dbReference type="Pfam" id="PF12214">
    <property type="entry name" value="TPX2_importin"/>
    <property type="match status" value="1"/>
</dbReference>
<accession>A0A2I0WTA7</accession>
<dbReference type="EMBL" id="KZ502442">
    <property type="protein sequence ID" value="PKU78895.1"/>
    <property type="molecule type" value="Genomic_DNA"/>
</dbReference>
<dbReference type="InterPro" id="IPR027330">
    <property type="entry name" value="TPX2_central_dom"/>
</dbReference>
<name>A0A2I0WTA7_9ASPA</name>
<sequence length="77" mass="9066">MSPKLTLTRPKEPKLETAQRFRAIRIKSSDELEEEKLAKFPKFKACPFNKKIIGFFAKCNFSLHKFQLLVFQLHNVI</sequence>
<dbReference type="Proteomes" id="UP000233837">
    <property type="component" value="Unassembled WGS sequence"/>
</dbReference>
<organism evidence="2 3">
    <name type="scientific">Dendrobium catenatum</name>
    <dbReference type="NCBI Taxonomy" id="906689"/>
    <lineage>
        <taxon>Eukaryota</taxon>
        <taxon>Viridiplantae</taxon>
        <taxon>Streptophyta</taxon>
        <taxon>Embryophyta</taxon>
        <taxon>Tracheophyta</taxon>
        <taxon>Spermatophyta</taxon>
        <taxon>Magnoliopsida</taxon>
        <taxon>Liliopsida</taxon>
        <taxon>Asparagales</taxon>
        <taxon>Orchidaceae</taxon>
        <taxon>Epidendroideae</taxon>
        <taxon>Malaxideae</taxon>
        <taxon>Dendrobiinae</taxon>
        <taxon>Dendrobium</taxon>
    </lineage>
</organism>
<proteinExistence type="predicted"/>